<dbReference type="EMBL" id="JBHUCX010000035">
    <property type="protein sequence ID" value="MFD1675927.1"/>
    <property type="molecule type" value="Genomic_DNA"/>
</dbReference>
<dbReference type="InterPro" id="IPR011611">
    <property type="entry name" value="PfkB_dom"/>
</dbReference>
<dbReference type="NCBIfam" id="TIGR03168">
    <property type="entry name" value="1-PFK"/>
    <property type="match status" value="1"/>
</dbReference>
<dbReference type="Gene3D" id="3.40.1190.20">
    <property type="match status" value="1"/>
</dbReference>
<gene>
    <name evidence="9" type="ORF">ACFSB2_14580</name>
</gene>
<comment type="similarity">
    <text evidence="1">Belongs to the carbohydrate kinase pfkB family.</text>
</comment>
<evidence type="ECO:0000256" key="1">
    <source>
        <dbReference type="ARBA" id="ARBA00005380"/>
    </source>
</evidence>
<dbReference type="PANTHER" id="PTHR46566">
    <property type="entry name" value="1-PHOSPHOFRUCTOKINASE-RELATED"/>
    <property type="match status" value="1"/>
</dbReference>
<organism evidence="9 10">
    <name type="scientific">Alicyclobacillus fodiniaquatilis</name>
    <dbReference type="NCBI Taxonomy" id="1661150"/>
    <lineage>
        <taxon>Bacteria</taxon>
        <taxon>Bacillati</taxon>
        <taxon>Bacillota</taxon>
        <taxon>Bacilli</taxon>
        <taxon>Bacillales</taxon>
        <taxon>Alicyclobacillaceae</taxon>
        <taxon>Alicyclobacillus</taxon>
    </lineage>
</organism>
<proteinExistence type="inferred from homology"/>
<evidence type="ECO:0000313" key="10">
    <source>
        <dbReference type="Proteomes" id="UP001597079"/>
    </source>
</evidence>
<dbReference type="RefSeq" id="WP_377943808.1">
    <property type="nucleotide sequence ID" value="NZ_JBHUCX010000035.1"/>
</dbReference>
<dbReference type="PROSITE" id="PS50084">
    <property type="entry name" value="KH_TYPE_1"/>
    <property type="match status" value="1"/>
</dbReference>
<keyword evidence="4" id="KW-0418">Kinase</keyword>
<comment type="pathway">
    <text evidence="6">Carbohydrate metabolism; D-tagatose 6-phosphate degradation; D-glyceraldehyde 3-phosphate and glycerone phosphate from D-tagatose 6-phosphate: step 1/2.</text>
</comment>
<comment type="catalytic activity">
    <reaction evidence="6">
        <text>D-tagatofuranose 6-phosphate + ATP = D-tagatofuranose 1,6-bisphosphate + ADP + H(+)</text>
        <dbReference type="Rhea" id="RHEA:12420"/>
        <dbReference type="ChEBI" id="CHEBI:15378"/>
        <dbReference type="ChEBI" id="CHEBI:30616"/>
        <dbReference type="ChEBI" id="CHEBI:58694"/>
        <dbReference type="ChEBI" id="CHEBI:58695"/>
        <dbReference type="ChEBI" id="CHEBI:456216"/>
        <dbReference type="EC" id="2.7.1.144"/>
    </reaction>
</comment>
<evidence type="ECO:0000256" key="3">
    <source>
        <dbReference type="ARBA" id="ARBA00022741"/>
    </source>
</evidence>
<evidence type="ECO:0000256" key="5">
    <source>
        <dbReference type="ARBA" id="ARBA00022840"/>
    </source>
</evidence>
<dbReference type="EC" id="2.7.1.144" evidence="6"/>
<keyword evidence="7" id="KW-0694">RNA-binding</keyword>
<name>A0ABW4JHU1_9BACL</name>
<evidence type="ECO:0000259" key="8">
    <source>
        <dbReference type="Pfam" id="PF00294"/>
    </source>
</evidence>
<dbReference type="InterPro" id="IPR029056">
    <property type="entry name" value="Ribokinase-like"/>
</dbReference>
<dbReference type="CDD" id="cd01164">
    <property type="entry name" value="FruK_PfkB_like"/>
    <property type="match status" value="1"/>
</dbReference>
<keyword evidence="5 6" id="KW-0067">ATP-binding</keyword>
<evidence type="ECO:0000256" key="2">
    <source>
        <dbReference type="ARBA" id="ARBA00022679"/>
    </source>
</evidence>
<dbReference type="Pfam" id="PF00294">
    <property type="entry name" value="PfkB"/>
    <property type="match status" value="1"/>
</dbReference>
<dbReference type="Proteomes" id="UP001597079">
    <property type="component" value="Unassembled WGS sequence"/>
</dbReference>
<dbReference type="InterPro" id="IPR017583">
    <property type="entry name" value="Tagatose/fructose_Pkinase"/>
</dbReference>
<sequence length="311" mass="33136">MDRIFVITMNPAVDVTYKMNRFLLGGTNRVAEVWRTPGGKGLNVLRVLHSLSIPASGVGFLAGKAGEWMLERMRELGIDFEGVMVPGETRSTITMIGDDCVTELLEPGPTVSMESAKQLLEHILQYTHSGDYVVLSGSQCKGLPLDFSAEFAQMAKRRGCLVCVDASGAVLKEVLREPPDIVKVNDSEFREFIGEKEDASLSILLRSAGELLRMGSRLVVITQGASGSIAVTENGKWIVQAPKVPVLNAVGSGDAFFAGLIAGLSTGVALQDALVQATSCGASNAMFSQAGVVEPDDINRLAQQVKILPVG</sequence>
<evidence type="ECO:0000256" key="4">
    <source>
        <dbReference type="ARBA" id="ARBA00022777"/>
    </source>
</evidence>
<comment type="similarity">
    <text evidence="6">Belongs to the carbohydrate kinase PfkB family. LacC subfamily.</text>
</comment>
<protein>
    <recommendedName>
        <fullName evidence="6">Tagatose-6-phosphate kinase</fullName>
        <ecNumber evidence="6">2.7.1.144</ecNumber>
    </recommendedName>
</protein>
<keyword evidence="6" id="KW-0423">Lactose metabolism</keyword>
<dbReference type="PANTHER" id="PTHR46566:SF2">
    <property type="entry name" value="ATP-DEPENDENT 6-PHOSPHOFRUCTOKINASE ISOZYME 2"/>
    <property type="match status" value="1"/>
</dbReference>
<keyword evidence="10" id="KW-1185">Reference proteome</keyword>
<feature type="domain" description="Carbohydrate kinase PfkB" evidence="8">
    <location>
        <begin position="9"/>
        <end position="282"/>
    </location>
</feature>
<accession>A0ABW4JHU1</accession>
<keyword evidence="2 6" id="KW-0808">Transferase</keyword>
<evidence type="ECO:0000256" key="6">
    <source>
        <dbReference type="PIRNR" id="PIRNR000535"/>
    </source>
</evidence>
<keyword evidence="3 6" id="KW-0547">Nucleotide-binding</keyword>
<evidence type="ECO:0000256" key="7">
    <source>
        <dbReference type="PROSITE-ProRule" id="PRU00117"/>
    </source>
</evidence>
<dbReference type="PIRSF" id="PIRSF000535">
    <property type="entry name" value="1PFK/6PFK/LacC"/>
    <property type="match status" value="1"/>
</dbReference>
<comment type="caution">
    <text evidence="9">The sequence shown here is derived from an EMBL/GenBank/DDBJ whole genome shotgun (WGS) entry which is preliminary data.</text>
</comment>
<dbReference type="SUPFAM" id="SSF53613">
    <property type="entry name" value="Ribokinase-like"/>
    <property type="match status" value="1"/>
</dbReference>
<reference evidence="10" key="1">
    <citation type="journal article" date="2019" name="Int. J. Syst. Evol. Microbiol.">
        <title>The Global Catalogue of Microorganisms (GCM) 10K type strain sequencing project: providing services to taxonomists for standard genome sequencing and annotation.</title>
        <authorList>
            <consortium name="The Broad Institute Genomics Platform"/>
            <consortium name="The Broad Institute Genome Sequencing Center for Infectious Disease"/>
            <person name="Wu L."/>
            <person name="Ma J."/>
        </authorList>
    </citation>
    <scope>NUCLEOTIDE SEQUENCE [LARGE SCALE GENOMIC DNA]</scope>
    <source>
        <strain evidence="10">CGMCC 1.12286</strain>
    </source>
</reference>
<evidence type="ECO:0000313" key="9">
    <source>
        <dbReference type="EMBL" id="MFD1675927.1"/>
    </source>
</evidence>